<evidence type="ECO:0000313" key="3">
    <source>
        <dbReference type="Proteomes" id="UP000823638"/>
    </source>
</evidence>
<accession>A0A9D9HPJ4</accession>
<dbReference type="EMBL" id="JADIMM010000070">
    <property type="protein sequence ID" value="MBO8457575.1"/>
    <property type="molecule type" value="Genomic_DNA"/>
</dbReference>
<dbReference type="Proteomes" id="UP000823638">
    <property type="component" value="Unassembled WGS sequence"/>
</dbReference>
<keyword evidence="1" id="KW-0812">Transmembrane</keyword>
<feature type="transmembrane region" description="Helical" evidence="1">
    <location>
        <begin position="288"/>
        <end position="306"/>
    </location>
</feature>
<keyword evidence="1" id="KW-1133">Transmembrane helix</keyword>
<reference evidence="2" key="1">
    <citation type="submission" date="2020-10" db="EMBL/GenBank/DDBJ databases">
        <authorList>
            <person name="Gilroy R."/>
        </authorList>
    </citation>
    <scope>NUCLEOTIDE SEQUENCE</scope>
    <source>
        <strain evidence="2">10532</strain>
    </source>
</reference>
<reference evidence="2" key="2">
    <citation type="journal article" date="2021" name="PeerJ">
        <title>Extensive microbial diversity within the chicken gut microbiome revealed by metagenomics and culture.</title>
        <authorList>
            <person name="Gilroy R."/>
            <person name="Ravi A."/>
            <person name="Getino M."/>
            <person name="Pursley I."/>
            <person name="Horton D.L."/>
            <person name="Alikhan N.F."/>
            <person name="Baker D."/>
            <person name="Gharbi K."/>
            <person name="Hall N."/>
            <person name="Watson M."/>
            <person name="Adriaenssens E.M."/>
            <person name="Foster-Nyarko E."/>
            <person name="Jarju S."/>
            <person name="Secka A."/>
            <person name="Antonio M."/>
            <person name="Oren A."/>
            <person name="Chaudhuri R.R."/>
            <person name="La Ragione R."/>
            <person name="Hildebrand F."/>
            <person name="Pallen M.J."/>
        </authorList>
    </citation>
    <scope>NUCLEOTIDE SEQUENCE</scope>
    <source>
        <strain evidence="2">10532</strain>
    </source>
</reference>
<evidence type="ECO:0000313" key="2">
    <source>
        <dbReference type="EMBL" id="MBO8457575.1"/>
    </source>
</evidence>
<evidence type="ECO:0000256" key="1">
    <source>
        <dbReference type="SAM" id="Phobius"/>
    </source>
</evidence>
<gene>
    <name evidence="2" type="ORF">IAA81_05020</name>
</gene>
<name>A0A9D9HPJ4_9SPIR</name>
<keyword evidence="1" id="KW-0472">Membrane</keyword>
<organism evidence="2 3">
    <name type="scientific">Candidatus Gallitreponema excrementavium</name>
    <dbReference type="NCBI Taxonomy" id="2840840"/>
    <lineage>
        <taxon>Bacteria</taxon>
        <taxon>Pseudomonadati</taxon>
        <taxon>Spirochaetota</taxon>
        <taxon>Spirochaetia</taxon>
        <taxon>Spirochaetales</taxon>
        <taxon>Candidatus Gallitreponema</taxon>
    </lineage>
</organism>
<comment type="caution">
    <text evidence="2">The sequence shown here is derived from an EMBL/GenBank/DDBJ whole genome shotgun (WGS) entry which is preliminary data.</text>
</comment>
<sequence length="525" mass="60155">MNKSMGLFSNIRADGKEHLAVNTGLDSRAYSKSTFLNFKDKGNGLKGIIIDMETGGTEAWQADKSIEAENTGDILIYGDNFPATTLYDILNNGAEITLIQKIFSILITIASETPDFSAPGPEGILISPNRKKILIFDKDFILRCIRQHGETDFVEKFCKWCHPGLEGKWSFVFFLAVIEYYLLTETFPFQGKTQEEIHENIIYGDYVPVGKFFPGLDSEIFTTLDSILQRKKSKNKPEVNYELLLKSNLTIFRLNKTEEEKESICEFKIKNRRKISLKKFFIKNKSGLKVLAVSLALVALAVVFILQDYKNRPTTKGMSDLQVVYKFYDSISNLDQNWITACSYEGSGDYYSQLITNIYVTGKMRESIKRERAFYTPGEWANLENPHEKNVFGITRFTVTPDEKNDQRGITSVYYTDFYLLIPQISSSYAELHTISADELMNYYPLSAFHYKDIVNMIRVKGQWKIHSIINTERKEVAVDSDYYFMHNIPGKETKEVVWGPSQAEIETGRKKIEAYKASILLPDD</sequence>
<dbReference type="AlphaFoldDB" id="A0A9D9HPJ4"/>
<protein>
    <submittedName>
        <fullName evidence="2">Uncharacterized protein</fullName>
    </submittedName>
</protein>
<proteinExistence type="predicted"/>